<keyword evidence="7" id="KW-1278">Translocase</keyword>
<comment type="similarity">
    <text evidence="2">Belongs to the cytochrome c oxidase subunit 2 family.</text>
</comment>
<comment type="subcellular location">
    <subcellularLocation>
        <location evidence="1">Membrane</location>
        <topology evidence="1">Multi-pass membrane protein</topology>
    </subcellularLocation>
</comment>
<evidence type="ECO:0000313" key="15">
    <source>
        <dbReference type="EMBL" id="MFD1611316.1"/>
    </source>
</evidence>
<keyword evidence="16" id="KW-1185">Reference proteome</keyword>
<dbReference type="PANTHER" id="PTHR22888:SF9">
    <property type="entry name" value="CYTOCHROME C OXIDASE SUBUNIT 2"/>
    <property type="match status" value="1"/>
</dbReference>
<dbReference type="PRINTS" id="PR01166">
    <property type="entry name" value="CYCOXIDASEII"/>
</dbReference>
<dbReference type="InterPro" id="IPR036257">
    <property type="entry name" value="Cyt_c_oxidase_su2_TM_sf"/>
</dbReference>
<feature type="transmembrane region" description="Helical" evidence="13">
    <location>
        <begin position="85"/>
        <end position="104"/>
    </location>
</feature>
<dbReference type="Proteomes" id="UP001597115">
    <property type="component" value="Unassembled WGS sequence"/>
</dbReference>
<evidence type="ECO:0000256" key="11">
    <source>
        <dbReference type="ARBA" id="ARBA00023136"/>
    </source>
</evidence>
<evidence type="ECO:0000256" key="5">
    <source>
        <dbReference type="ARBA" id="ARBA00022692"/>
    </source>
</evidence>
<protein>
    <recommendedName>
        <fullName evidence="3">cytochrome-c oxidase</fullName>
        <ecNumber evidence="3">7.1.1.9</ecNumber>
    </recommendedName>
</protein>
<keyword evidence="5 13" id="KW-0812">Transmembrane</keyword>
<evidence type="ECO:0000256" key="9">
    <source>
        <dbReference type="ARBA" id="ARBA00022989"/>
    </source>
</evidence>
<dbReference type="PANTHER" id="PTHR22888">
    <property type="entry name" value="CYTOCHROME C OXIDASE, SUBUNIT II"/>
    <property type="match status" value="1"/>
</dbReference>
<dbReference type="InterPro" id="IPR008972">
    <property type="entry name" value="Cupredoxin"/>
</dbReference>
<dbReference type="InterPro" id="IPR045187">
    <property type="entry name" value="CcO_II"/>
</dbReference>
<dbReference type="EC" id="7.1.1.9" evidence="3"/>
<dbReference type="PROSITE" id="PS50857">
    <property type="entry name" value="COX2_CUA"/>
    <property type="match status" value="1"/>
</dbReference>
<dbReference type="RefSeq" id="WP_380887817.1">
    <property type="nucleotide sequence ID" value="NZ_JBHUDY010000001.1"/>
</dbReference>
<comment type="caution">
    <text evidence="15">The sequence shown here is derived from an EMBL/GenBank/DDBJ whole genome shotgun (WGS) entry which is preliminary data.</text>
</comment>
<dbReference type="CDD" id="cd13919">
    <property type="entry name" value="CuRO_HCO_II_like_5"/>
    <property type="match status" value="1"/>
</dbReference>
<evidence type="ECO:0000256" key="2">
    <source>
        <dbReference type="ARBA" id="ARBA00007866"/>
    </source>
</evidence>
<dbReference type="EMBL" id="JBHUDY010000001">
    <property type="protein sequence ID" value="MFD1611316.1"/>
    <property type="molecule type" value="Genomic_DNA"/>
</dbReference>
<evidence type="ECO:0000256" key="3">
    <source>
        <dbReference type="ARBA" id="ARBA00012949"/>
    </source>
</evidence>
<evidence type="ECO:0000313" key="16">
    <source>
        <dbReference type="Proteomes" id="UP001597115"/>
    </source>
</evidence>
<dbReference type="InterPro" id="IPR002429">
    <property type="entry name" value="CcO_II-like_C"/>
</dbReference>
<evidence type="ECO:0000256" key="10">
    <source>
        <dbReference type="ARBA" id="ARBA00023008"/>
    </source>
</evidence>
<name>A0ABW4I161_9SPHN</name>
<keyword evidence="10" id="KW-0186">Copper</keyword>
<dbReference type="InterPro" id="IPR001505">
    <property type="entry name" value="Copper_CuA"/>
</dbReference>
<evidence type="ECO:0000256" key="12">
    <source>
        <dbReference type="ARBA" id="ARBA00047816"/>
    </source>
</evidence>
<sequence>MVVAVIIAALVVGSLLFHWLSPWWMTPLASNWHSIDTALIVTMWICAVAFVALNLFMAMTIWRYRHRPGNKAHYEPENARLEKRLTFWTAIGIAGMLAPGLLAWNQYVTVPADAAVVEANGEQWRWSFRLPGRDGVLGTAEPARITADNAFGLNPKDPYGRDDVVVESSELHLVVGKPVKMVLRSKDVLHDFYVPEFRAKMDLVPGIVTYFWLTPTQKGNFDILCAELCGTGHSQMRGTVVVEDEASYRKWLGEQSTFGQIMADSGGGAKQLASAAPVKGVTR</sequence>
<feature type="transmembrane region" description="Helical" evidence="13">
    <location>
        <begin position="41"/>
        <end position="64"/>
    </location>
</feature>
<dbReference type="PROSITE" id="PS00078">
    <property type="entry name" value="COX2"/>
    <property type="match status" value="1"/>
</dbReference>
<evidence type="ECO:0000259" key="14">
    <source>
        <dbReference type="PROSITE" id="PS50857"/>
    </source>
</evidence>
<dbReference type="SUPFAM" id="SSF49503">
    <property type="entry name" value="Cupredoxins"/>
    <property type="match status" value="1"/>
</dbReference>
<dbReference type="Gene3D" id="1.10.287.90">
    <property type="match status" value="1"/>
</dbReference>
<keyword evidence="4" id="KW-0813">Transport</keyword>
<proteinExistence type="inferred from homology"/>
<dbReference type="SUPFAM" id="SSF81464">
    <property type="entry name" value="Cytochrome c oxidase subunit II-like, transmembrane region"/>
    <property type="match status" value="1"/>
</dbReference>
<comment type="catalytic activity">
    <reaction evidence="12">
        <text>4 Fe(II)-[cytochrome c] + O2 + 8 H(+)(in) = 4 Fe(III)-[cytochrome c] + 2 H2O + 4 H(+)(out)</text>
        <dbReference type="Rhea" id="RHEA:11436"/>
        <dbReference type="Rhea" id="RHEA-COMP:10350"/>
        <dbReference type="Rhea" id="RHEA-COMP:14399"/>
        <dbReference type="ChEBI" id="CHEBI:15377"/>
        <dbReference type="ChEBI" id="CHEBI:15378"/>
        <dbReference type="ChEBI" id="CHEBI:15379"/>
        <dbReference type="ChEBI" id="CHEBI:29033"/>
        <dbReference type="ChEBI" id="CHEBI:29034"/>
        <dbReference type="EC" id="7.1.1.9"/>
    </reaction>
</comment>
<dbReference type="Gene3D" id="2.60.40.420">
    <property type="entry name" value="Cupredoxins - blue copper proteins"/>
    <property type="match status" value="1"/>
</dbReference>
<evidence type="ECO:0000256" key="8">
    <source>
        <dbReference type="ARBA" id="ARBA00022982"/>
    </source>
</evidence>
<feature type="domain" description="Cytochrome oxidase subunit II copper A binding" evidence="14">
    <location>
        <begin position="112"/>
        <end position="254"/>
    </location>
</feature>
<keyword evidence="11 13" id="KW-0472">Membrane</keyword>
<evidence type="ECO:0000256" key="7">
    <source>
        <dbReference type="ARBA" id="ARBA00022967"/>
    </source>
</evidence>
<reference evidence="16" key="1">
    <citation type="journal article" date="2019" name="Int. J. Syst. Evol. Microbiol.">
        <title>The Global Catalogue of Microorganisms (GCM) 10K type strain sequencing project: providing services to taxonomists for standard genome sequencing and annotation.</title>
        <authorList>
            <consortium name="The Broad Institute Genomics Platform"/>
            <consortium name="The Broad Institute Genome Sequencing Center for Infectious Disease"/>
            <person name="Wu L."/>
            <person name="Ma J."/>
        </authorList>
    </citation>
    <scope>NUCLEOTIDE SEQUENCE [LARGE SCALE GENOMIC DNA]</scope>
    <source>
        <strain evidence="16">CGMCC 1.16275</strain>
    </source>
</reference>
<keyword evidence="8" id="KW-0249">Electron transport</keyword>
<evidence type="ECO:0000256" key="6">
    <source>
        <dbReference type="ARBA" id="ARBA00022723"/>
    </source>
</evidence>
<accession>A0ABW4I161</accession>
<dbReference type="Pfam" id="PF00116">
    <property type="entry name" value="COX2"/>
    <property type="match status" value="1"/>
</dbReference>
<organism evidence="15 16">
    <name type="scientific">Sphingomonas tabacisoli</name>
    <dbReference type="NCBI Taxonomy" id="2249466"/>
    <lineage>
        <taxon>Bacteria</taxon>
        <taxon>Pseudomonadati</taxon>
        <taxon>Pseudomonadota</taxon>
        <taxon>Alphaproteobacteria</taxon>
        <taxon>Sphingomonadales</taxon>
        <taxon>Sphingomonadaceae</taxon>
        <taxon>Sphingomonas</taxon>
    </lineage>
</organism>
<keyword evidence="9 13" id="KW-1133">Transmembrane helix</keyword>
<keyword evidence="6" id="KW-0479">Metal-binding</keyword>
<gene>
    <name evidence="15" type="ORF">ACFSCW_05815</name>
</gene>
<evidence type="ECO:0000256" key="1">
    <source>
        <dbReference type="ARBA" id="ARBA00004141"/>
    </source>
</evidence>
<evidence type="ECO:0000256" key="13">
    <source>
        <dbReference type="SAM" id="Phobius"/>
    </source>
</evidence>
<evidence type="ECO:0000256" key="4">
    <source>
        <dbReference type="ARBA" id="ARBA00022448"/>
    </source>
</evidence>